<dbReference type="InterPro" id="IPR036680">
    <property type="entry name" value="SPOR-like_sf"/>
</dbReference>
<dbReference type="Gene3D" id="1.10.287.1490">
    <property type="match status" value="1"/>
</dbReference>
<evidence type="ECO:0000256" key="2">
    <source>
        <dbReference type="SAM" id="SignalP"/>
    </source>
</evidence>
<sequence length="275" mass="29090">MAVRSGLLVSLAALLALGGCADGQGFMGANTSVSDTLVADAGQAARAEIERSELMSMRDTLLARQAALEDKFAALEAQVSRVGERLSDTQRGVKDLADRVDAMARTLDALEAGPAPAALSKRQQAMGETLARLETDVIATLRGQLEAMAGRVAELEKVAEAEEAVVREQAAEVLNALGQPVAGGEGGGRYGAHLVSYRERGDVSSGWAELQREYPDLFDGLTARVDSIRLDDFGGQFHRLIVGPFATPDGASDLCARARARELFCEVQAFQGEAI</sequence>
<dbReference type="PROSITE" id="PS51724">
    <property type="entry name" value="SPOR"/>
    <property type="match status" value="1"/>
</dbReference>
<keyword evidence="5" id="KW-1185">Reference proteome</keyword>
<keyword evidence="1" id="KW-0175">Coiled coil</keyword>
<dbReference type="PROSITE" id="PS51257">
    <property type="entry name" value="PROKAR_LIPOPROTEIN"/>
    <property type="match status" value="1"/>
</dbReference>
<evidence type="ECO:0000313" key="4">
    <source>
        <dbReference type="EMBL" id="TCP38529.1"/>
    </source>
</evidence>
<name>A0A4R2PRQ8_RHOSA</name>
<dbReference type="Gene3D" id="3.30.70.1070">
    <property type="entry name" value="Sporulation related repeat"/>
    <property type="match status" value="1"/>
</dbReference>
<feature type="chain" id="PRO_5020684297" description="SPOR domain-containing protein" evidence="2">
    <location>
        <begin position="22"/>
        <end position="275"/>
    </location>
</feature>
<dbReference type="Proteomes" id="UP000295399">
    <property type="component" value="Unassembled WGS sequence"/>
</dbReference>
<comment type="caution">
    <text evidence="4">The sequence shown here is derived from an EMBL/GenBank/DDBJ whole genome shotgun (WGS) entry which is preliminary data.</text>
</comment>
<evidence type="ECO:0000313" key="5">
    <source>
        <dbReference type="Proteomes" id="UP000295399"/>
    </source>
</evidence>
<accession>A0A4R2PRQ8</accession>
<feature type="signal peptide" evidence="2">
    <location>
        <begin position="1"/>
        <end position="21"/>
    </location>
</feature>
<evidence type="ECO:0000256" key="1">
    <source>
        <dbReference type="SAM" id="Coils"/>
    </source>
</evidence>
<evidence type="ECO:0000259" key="3">
    <source>
        <dbReference type="PROSITE" id="PS51724"/>
    </source>
</evidence>
<gene>
    <name evidence="4" type="ORF">EV659_101434</name>
</gene>
<organism evidence="4 5">
    <name type="scientific">Rhodothalassium salexigens DSM 2132</name>
    <dbReference type="NCBI Taxonomy" id="1188247"/>
    <lineage>
        <taxon>Bacteria</taxon>
        <taxon>Pseudomonadati</taxon>
        <taxon>Pseudomonadota</taxon>
        <taxon>Alphaproteobacteria</taxon>
        <taxon>Rhodothalassiales</taxon>
        <taxon>Rhodothalassiaceae</taxon>
        <taxon>Rhodothalassium</taxon>
    </lineage>
</organism>
<feature type="coiled-coil region" evidence="1">
    <location>
        <begin position="138"/>
        <end position="172"/>
    </location>
</feature>
<protein>
    <recommendedName>
        <fullName evidence="3">SPOR domain-containing protein</fullName>
    </recommendedName>
</protein>
<dbReference type="OrthoDB" id="7338235at2"/>
<feature type="domain" description="SPOR" evidence="3">
    <location>
        <begin position="184"/>
        <end position="274"/>
    </location>
</feature>
<dbReference type="InParanoid" id="A0A4R2PRQ8"/>
<dbReference type="AlphaFoldDB" id="A0A4R2PRQ8"/>
<dbReference type="RefSeq" id="WP_132707017.1">
    <property type="nucleotide sequence ID" value="NZ_JACIGF010000001.1"/>
</dbReference>
<dbReference type="EMBL" id="SLXO01000001">
    <property type="protein sequence ID" value="TCP38529.1"/>
    <property type="molecule type" value="Genomic_DNA"/>
</dbReference>
<dbReference type="GO" id="GO:0042834">
    <property type="term" value="F:peptidoglycan binding"/>
    <property type="evidence" value="ECO:0007669"/>
    <property type="project" value="InterPro"/>
</dbReference>
<dbReference type="InterPro" id="IPR007730">
    <property type="entry name" value="SPOR-like_dom"/>
</dbReference>
<reference evidence="4 5" key="1">
    <citation type="submission" date="2019-03" db="EMBL/GenBank/DDBJ databases">
        <title>Genomic Encyclopedia of Type Strains, Phase IV (KMG-IV): sequencing the most valuable type-strain genomes for metagenomic binning, comparative biology and taxonomic classification.</title>
        <authorList>
            <person name="Goeker M."/>
        </authorList>
    </citation>
    <scope>NUCLEOTIDE SEQUENCE [LARGE SCALE GENOMIC DNA]</scope>
    <source>
        <strain evidence="4 5">DSM 2132</strain>
    </source>
</reference>
<keyword evidence="2" id="KW-0732">Signal</keyword>
<proteinExistence type="predicted"/>